<sequence length="72" mass="8303">IRHTKNTQVTLARPTHLSLLNPSPPVPYFPLRNVLSFFQYNLVNAILDVLFLSFTVNHLSLQNKRLSKNICK</sequence>
<feature type="non-terminal residue" evidence="1">
    <location>
        <position position="1"/>
    </location>
</feature>
<reference evidence="1 2" key="1">
    <citation type="submission" date="2019-07" db="EMBL/GenBank/DDBJ databases">
        <authorList>
            <person name="Jastrzebski P J."/>
            <person name="Paukszto L."/>
            <person name="Jastrzebski P J."/>
        </authorList>
    </citation>
    <scope>NUCLEOTIDE SEQUENCE [LARGE SCALE GENOMIC DNA]</scope>
    <source>
        <strain evidence="1 2">WMS-il1</strain>
    </source>
</reference>
<accession>A0A564YL09</accession>
<evidence type="ECO:0000313" key="2">
    <source>
        <dbReference type="Proteomes" id="UP000321570"/>
    </source>
</evidence>
<keyword evidence="2" id="KW-1185">Reference proteome</keyword>
<evidence type="ECO:0000313" key="1">
    <source>
        <dbReference type="EMBL" id="VUZ47896.1"/>
    </source>
</evidence>
<dbReference type="EMBL" id="CABIJS010000256">
    <property type="protein sequence ID" value="VUZ47896.1"/>
    <property type="molecule type" value="Genomic_DNA"/>
</dbReference>
<proteinExistence type="predicted"/>
<dbReference type="AlphaFoldDB" id="A0A564YL09"/>
<name>A0A564YL09_HYMDI</name>
<dbReference type="Proteomes" id="UP000321570">
    <property type="component" value="Unassembled WGS sequence"/>
</dbReference>
<gene>
    <name evidence="1" type="ORF">WMSIL1_LOCUS7355</name>
</gene>
<organism evidence="1 2">
    <name type="scientific">Hymenolepis diminuta</name>
    <name type="common">Rat tapeworm</name>
    <dbReference type="NCBI Taxonomy" id="6216"/>
    <lineage>
        <taxon>Eukaryota</taxon>
        <taxon>Metazoa</taxon>
        <taxon>Spiralia</taxon>
        <taxon>Lophotrochozoa</taxon>
        <taxon>Platyhelminthes</taxon>
        <taxon>Cestoda</taxon>
        <taxon>Eucestoda</taxon>
        <taxon>Cyclophyllidea</taxon>
        <taxon>Hymenolepididae</taxon>
        <taxon>Hymenolepis</taxon>
    </lineage>
</organism>
<protein>
    <submittedName>
        <fullName evidence="1">Uncharacterized protein</fullName>
    </submittedName>
</protein>